<dbReference type="AlphaFoldDB" id="A0A1M6H5A1"/>
<protein>
    <recommendedName>
        <fullName evidence="3">Stage 0 sporulation protein A homolog</fullName>
    </recommendedName>
</protein>
<evidence type="ECO:0000313" key="1">
    <source>
        <dbReference type="EMBL" id="SHJ17381.1"/>
    </source>
</evidence>
<evidence type="ECO:0008006" key="3">
    <source>
        <dbReference type="Google" id="ProtNLM"/>
    </source>
</evidence>
<accession>A0A1M6H5A1</accession>
<reference evidence="1 2" key="1">
    <citation type="submission" date="2016-11" db="EMBL/GenBank/DDBJ databases">
        <authorList>
            <person name="Jaros S."/>
            <person name="Januszkiewicz K."/>
            <person name="Wedrychowicz H."/>
        </authorList>
    </citation>
    <scope>NUCLEOTIDE SEQUENCE [LARGE SCALE GENOMIC DNA]</scope>
    <source>
        <strain evidence="1 2">DSM 21864</strain>
    </source>
</reference>
<sequence>MIDFYKIIIVDDEFFIRDGLASYDFEKLGFKIVGTASNRKEAALLDSILDGDIDDSKTSLNRIFQYSYITINFHTYRISNNGNLTKELFKSFSVNLYELLYKPLLEWHQQFLVVLVPMNLAITQF</sequence>
<dbReference type="RefSeq" id="WP_143148601.1">
    <property type="nucleotide sequence ID" value="NZ_FQZO01000003.1"/>
</dbReference>
<organism evidence="1 2">
    <name type="scientific">Clostridium amylolyticum</name>
    <dbReference type="NCBI Taxonomy" id="1121298"/>
    <lineage>
        <taxon>Bacteria</taxon>
        <taxon>Bacillati</taxon>
        <taxon>Bacillota</taxon>
        <taxon>Clostridia</taxon>
        <taxon>Eubacteriales</taxon>
        <taxon>Clostridiaceae</taxon>
        <taxon>Clostridium</taxon>
    </lineage>
</organism>
<evidence type="ECO:0000313" key="2">
    <source>
        <dbReference type="Proteomes" id="UP000184080"/>
    </source>
</evidence>
<gene>
    <name evidence="1" type="ORF">SAMN05444401_2376</name>
</gene>
<dbReference type="Proteomes" id="UP000184080">
    <property type="component" value="Unassembled WGS sequence"/>
</dbReference>
<keyword evidence="2" id="KW-1185">Reference proteome</keyword>
<dbReference type="EMBL" id="FQZO01000003">
    <property type="protein sequence ID" value="SHJ17381.1"/>
    <property type="molecule type" value="Genomic_DNA"/>
</dbReference>
<name>A0A1M6H5A1_9CLOT</name>
<proteinExistence type="predicted"/>